<keyword evidence="5" id="KW-1185">Reference proteome</keyword>
<comment type="similarity">
    <text evidence="1">Belongs to the PstS family.</text>
</comment>
<name>A0ABQ4C4E7_9ACTN</name>
<evidence type="ECO:0000313" key="4">
    <source>
        <dbReference type="EMBL" id="GIF57639.1"/>
    </source>
</evidence>
<reference evidence="4 5" key="1">
    <citation type="submission" date="2021-01" db="EMBL/GenBank/DDBJ databases">
        <title>Whole genome shotgun sequence of Asanoa iriomotensis NBRC 100142.</title>
        <authorList>
            <person name="Komaki H."/>
            <person name="Tamura T."/>
        </authorList>
    </citation>
    <scope>NUCLEOTIDE SEQUENCE [LARGE SCALE GENOMIC DNA]</scope>
    <source>
        <strain evidence="4 5">NBRC 100142</strain>
    </source>
</reference>
<feature type="domain" description="Bacterial Ig-like" evidence="3">
    <location>
        <begin position="397"/>
        <end position="485"/>
    </location>
</feature>
<evidence type="ECO:0000259" key="2">
    <source>
        <dbReference type="Pfam" id="PF12849"/>
    </source>
</evidence>
<dbReference type="CDD" id="cd13565">
    <property type="entry name" value="PBP2_PstS"/>
    <property type="match status" value="1"/>
</dbReference>
<evidence type="ECO:0000313" key="5">
    <source>
        <dbReference type="Proteomes" id="UP000624325"/>
    </source>
</evidence>
<dbReference type="Pfam" id="PF12849">
    <property type="entry name" value="PBP_like_2"/>
    <property type="match status" value="1"/>
</dbReference>
<protein>
    <recommendedName>
        <fullName evidence="6">ABC-type phosphate transport system substrate-binding protein</fullName>
    </recommendedName>
</protein>
<evidence type="ECO:0000259" key="3">
    <source>
        <dbReference type="Pfam" id="PF16640"/>
    </source>
</evidence>
<gene>
    <name evidence="4" type="ORF">Air01nite_37340</name>
</gene>
<evidence type="ECO:0008006" key="6">
    <source>
        <dbReference type="Google" id="ProtNLM"/>
    </source>
</evidence>
<dbReference type="InterPro" id="IPR050962">
    <property type="entry name" value="Phosphate-bind_PstS"/>
</dbReference>
<evidence type="ECO:0000256" key="1">
    <source>
        <dbReference type="ARBA" id="ARBA00008725"/>
    </source>
</evidence>
<organism evidence="4 5">
    <name type="scientific">Asanoa iriomotensis</name>
    <dbReference type="NCBI Taxonomy" id="234613"/>
    <lineage>
        <taxon>Bacteria</taxon>
        <taxon>Bacillati</taxon>
        <taxon>Actinomycetota</taxon>
        <taxon>Actinomycetes</taxon>
        <taxon>Micromonosporales</taxon>
        <taxon>Micromonosporaceae</taxon>
        <taxon>Asanoa</taxon>
    </lineage>
</organism>
<dbReference type="SUPFAM" id="SSF53850">
    <property type="entry name" value="Periplasmic binding protein-like II"/>
    <property type="match status" value="1"/>
</dbReference>
<proteinExistence type="inferred from homology"/>
<dbReference type="InterPro" id="IPR032109">
    <property type="entry name" value="Big_3_5"/>
</dbReference>
<accession>A0ABQ4C4E7</accession>
<dbReference type="InterPro" id="IPR013783">
    <property type="entry name" value="Ig-like_fold"/>
</dbReference>
<dbReference type="Gene3D" id="2.60.40.10">
    <property type="entry name" value="Immunoglobulins"/>
    <property type="match status" value="1"/>
</dbReference>
<dbReference type="Pfam" id="PF16640">
    <property type="entry name" value="Big_3_5"/>
    <property type="match status" value="1"/>
</dbReference>
<comment type="caution">
    <text evidence="4">The sequence shown here is derived from an EMBL/GenBank/DDBJ whole genome shotgun (WGS) entry which is preliminary data.</text>
</comment>
<sequence>MLPSPAHAAPRRVPINGAGSTWTANLIDKWRRELVQRQIYLNYNPTGSADGRQQFTMGTVDFAVTEVPYGLDGDPPPVRQFTYLPLAAGGLAFAYNLRADGRQITNLRLSGDVIFKIFTRSITRWDDPLIKADNPGIVLPAKNILSVVRQDSAGTTLQLTRWMSTRYPDEWNAYCGTPPCGATPLFPANGHVLQQGSLGVTGYVQQASADGAITYVENAYAIGARLPVAKVLNEAGYYVSPTANAVAVALSAAEVVDNPADPATLDRVFTNPDPRAYPLSGYSYLVAPTAIERGLDIDKGYTLAESASYAVCEGQQSADVLGYAPLPINLVRTAFDQIRRIPGAEVPADPIAGCANPTFAPDGTNTLLETAPQPAECDNRASGQQCAGSTIASGIDLTVSATQINPGDPLTLTASVRPFGVTGTVAFLRGPDATAVGSVEAIGGTLAQLTTHTLPPGSYELTARFDPTDPSLYASSVSLPVRITVGGTPGDGRQVEISAEVAPGAFSLAVASPTANLGGGVVGGSAAGPLPAATVVDLRGTNGGWDLTAQVEDFTNGVATIPGAQLGWTPSASKVSGSGAVLPGFPVVPGTVVGGLADGVTLCSAPPAGSAGTFVCGADLRLDVPDTAAPGDYAATLTLTLA</sequence>
<dbReference type="Gene3D" id="3.40.190.10">
    <property type="entry name" value="Periplasmic binding protein-like II"/>
    <property type="match status" value="2"/>
</dbReference>
<dbReference type="Proteomes" id="UP000624325">
    <property type="component" value="Unassembled WGS sequence"/>
</dbReference>
<dbReference type="EMBL" id="BONC01000025">
    <property type="protein sequence ID" value="GIF57639.1"/>
    <property type="molecule type" value="Genomic_DNA"/>
</dbReference>
<dbReference type="InterPro" id="IPR024370">
    <property type="entry name" value="PBP_domain"/>
</dbReference>
<dbReference type="PANTHER" id="PTHR42996:SF1">
    <property type="entry name" value="PHOSPHATE-BINDING PROTEIN PSTS"/>
    <property type="match status" value="1"/>
</dbReference>
<feature type="domain" description="PBP" evidence="2">
    <location>
        <begin position="5"/>
        <end position="289"/>
    </location>
</feature>
<dbReference type="PANTHER" id="PTHR42996">
    <property type="entry name" value="PHOSPHATE-BINDING PROTEIN PSTS"/>
    <property type="match status" value="1"/>
</dbReference>